<dbReference type="CDD" id="cd00397">
    <property type="entry name" value="DNA_BRE_C"/>
    <property type="match status" value="1"/>
</dbReference>
<keyword evidence="8" id="KW-1185">Reference proteome</keyword>
<dbReference type="InterPro" id="IPR010998">
    <property type="entry name" value="Integrase_recombinase_N"/>
</dbReference>
<sequence>MESTSSAIIQPFPGQDANVWITAYRDEVLASRDPSTIEAYTRVLRKYVTWLAQRPGNYQQFHPQEITRTSIEFFLATLSSSSAKKQAKAALSGFCTWLQEEKQLLDRNPTHGVSVPAQALLAPRELSEDQRYVLANLIEREADLRGKAVFALGYWAGCRVSDVSWLLRDQVHVNGKAGWMTVGHKGGKTRTIDLTNGARRPLHEYLEQGTRKESAYVFTSQRAKKRLSAGEVDGWRWSEDGIHQWWQQVKTLARAAEHELIADITFHDLRHDFAHRARAAGWSLEEVAYYLGHITKAGTPAIQTTIRYVQVSRDQVKKKLKDIKG</sequence>
<dbReference type="PANTHER" id="PTHR30349:SF41">
    <property type="entry name" value="INTEGRASE_RECOMBINASE PROTEIN MJ0367-RELATED"/>
    <property type="match status" value="1"/>
</dbReference>
<feature type="domain" description="Tyr recombinase" evidence="5">
    <location>
        <begin position="121"/>
        <end position="321"/>
    </location>
</feature>
<comment type="similarity">
    <text evidence="1">Belongs to the 'phage' integrase family.</text>
</comment>
<dbReference type="SUPFAM" id="SSF56349">
    <property type="entry name" value="DNA breaking-rejoining enzymes"/>
    <property type="match status" value="1"/>
</dbReference>
<dbReference type="InParanoid" id="D6U043"/>
<dbReference type="STRING" id="485913.Krac_2970"/>
<dbReference type="Proteomes" id="UP000004508">
    <property type="component" value="Unassembled WGS sequence"/>
</dbReference>
<comment type="caution">
    <text evidence="7">The sequence shown here is derived from an EMBL/GenBank/DDBJ whole genome shotgun (WGS) entry which is preliminary data.</text>
</comment>
<keyword evidence="3" id="KW-0233">DNA recombination</keyword>
<accession>D6U043</accession>
<dbReference type="PANTHER" id="PTHR30349">
    <property type="entry name" value="PHAGE INTEGRASE-RELATED"/>
    <property type="match status" value="1"/>
</dbReference>
<evidence type="ECO:0000256" key="2">
    <source>
        <dbReference type="ARBA" id="ARBA00023125"/>
    </source>
</evidence>
<dbReference type="PROSITE" id="PS51900">
    <property type="entry name" value="CB"/>
    <property type="match status" value="1"/>
</dbReference>
<dbReference type="EMBL" id="ADVG01000004">
    <property type="protein sequence ID" value="EFH82183.1"/>
    <property type="molecule type" value="Genomic_DNA"/>
</dbReference>
<feature type="domain" description="Core-binding (CB)" evidence="6">
    <location>
        <begin position="15"/>
        <end position="99"/>
    </location>
</feature>
<reference evidence="7 8" key="1">
    <citation type="journal article" date="2011" name="Stand. Genomic Sci.">
        <title>Non-contiguous finished genome sequence and contextual data of the filamentous soil bacterium Ktedonobacter racemifer type strain (SOSP1-21).</title>
        <authorList>
            <person name="Chang Y.J."/>
            <person name="Land M."/>
            <person name="Hauser L."/>
            <person name="Chertkov O."/>
            <person name="Del Rio T.G."/>
            <person name="Nolan M."/>
            <person name="Copeland A."/>
            <person name="Tice H."/>
            <person name="Cheng J.F."/>
            <person name="Lucas S."/>
            <person name="Han C."/>
            <person name="Goodwin L."/>
            <person name="Pitluck S."/>
            <person name="Ivanova N."/>
            <person name="Ovchinikova G."/>
            <person name="Pati A."/>
            <person name="Chen A."/>
            <person name="Palaniappan K."/>
            <person name="Mavromatis K."/>
            <person name="Liolios K."/>
            <person name="Brettin T."/>
            <person name="Fiebig A."/>
            <person name="Rohde M."/>
            <person name="Abt B."/>
            <person name="Goker M."/>
            <person name="Detter J.C."/>
            <person name="Woyke T."/>
            <person name="Bristow J."/>
            <person name="Eisen J.A."/>
            <person name="Markowitz V."/>
            <person name="Hugenholtz P."/>
            <person name="Kyrpides N.C."/>
            <person name="Klenk H.P."/>
            <person name="Lapidus A."/>
        </authorList>
    </citation>
    <scope>NUCLEOTIDE SEQUENCE [LARGE SCALE GENOMIC DNA]</scope>
    <source>
        <strain evidence="8">DSM 44963</strain>
    </source>
</reference>
<proteinExistence type="inferred from homology"/>
<dbReference type="InterPro" id="IPR044068">
    <property type="entry name" value="CB"/>
</dbReference>
<evidence type="ECO:0000313" key="7">
    <source>
        <dbReference type="EMBL" id="EFH82183.1"/>
    </source>
</evidence>
<dbReference type="Gene3D" id="1.10.150.130">
    <property type="match status" value="1"/>
</dbReference>
<dbReference type="AlphaFoldDB" id="D6U043"/>
<dbReference type="GO" id="GO:0006310">
    <property type="term" value="P:DNA recombination"/>
    <property type="evidence" value="ECO:0007669"/>
    <property type="project" value="UniProtKB-KW"/>
</dbReference>
<dbReference type="Gene3D" id="1.10.443.10">
    <property type="entry name" value="Intergrase catalytic core"/>
    <property type="match status" value="1"/>
</dbReference>
<evidence type="ECO:0000256" key="3">
    <source>
        <dbReference type="ARBA" id="ARBA00023172"/>
    </source>
</evidence>
<evidence type="ECO:0000256" key="4">
    <source>
        <dbReference type="PROSITE-ProRule" id="PRU01248"/>
    </source>
</evidence>
<dbReference type="eggNOG" id="COG4974">
    <property type="taxonomic scope" value="Bacteria"/>
</dbReference>
<dbReference type="InterPro" id="IPR002104">
    <property type="entry name" value="Integrase_catalytic"/>
</dbReference>
<gene>
    <name evidence="7" type="ORF">Krac_2970</name>
</gene>
<dbReference type="InterPro" id="IPR011010">
    <property type="entry name" value="DNA_brk_join_enz"/>
</dbReference>
<evidence type="ECO:0000259" key="5">
    <source>
        <dbReference type="PROSITE" id="PS51898"/>
    </source>
</evidence>
<protein>
    <submittedName>
        <fullName evidence="7">Integrase family protein</fullName>
    </submittedName>
</protein>
<evidence type="ECO:0000313" key="8">
    <source>
        <dbReference type="Proteomes" id="UP000004508"/>
    </source>
</evidence>
<dbReference type="InterPro" id="IPR050090">
    <property type="entry name" value="Tyrosine_recombinase_XerCD"/>
</dbReference>
<evidence type="ECO:0000256" key="1">
    <source>
        <dbReference type="ARBA" id="ARBA00008857"/>
    </source>
</evidence>
<dbReference type="RefSeq" id="WP_007920098.1">
    <property type="nucleotide sequence ID" value="NZ_ADVG01000004.1"/>
</dbReference>
<evidence type="ECO:0000259" key="6">
    <source>
        <dbReference type="PROSITE" id="PS51900"/>
    </source>
</evidence>
<dbReference type="GO" id="GO:0003677">
    <property type="term" value="F:DNA binding"/>
    <property type="evidence" value="ECO:0007669"/>
    <property type="project" value="UniProtKB-UniRule"/>
</dbReference>
<organism evidence="7 8">
    <name type="scientific">Ktedonobacter racemifer DSM 44963</name>
    <dbReference type="NCBI Taxonomy" id="485913"/>
    <lineage>
        <taxon>Bacteria</taxon>
        <taxon>Bacillati</taxon>
        <taxon>Chloroflexota</taxon>
        <taxon>Ktedonobacteria</taxon>
        <taxon>Ktedonobacterales</taxon>
        <taxon>Ktedonobacteraceae</taxon>
        <taxon>Ktedonobacter</taxon>
    </lineage>
</organism>
<name>D6U043_KTERA</name>
<dbReference type="GO" id="GO:0015074">
    <property type="term" value="P:DNA integration"/>
    <property type="evidence" value="ECO:0007669"/>
    <property type="project" value="InterPro"/>
</dbReference>
<dbReference type="Pfam" id="PF00589">
    <property type="entry name" value="Phage_integrase"/>
    <property type="match status" value="1"/>
</dbReference>
<dbReference type="PROSITE" id="PS51898">
    <property type="entry name" value="TYR_RECOMBINASE"/>
    <property type="match status" value="1"/>
</dbReference>
<keyword evidence="2 4" id="KW-0238">DNA-binding</keyword>
<dbReference type="InterPro" id="IPR013762">
    <property type="entry name" value="Integrase-like_cat_sf"/>
</dbReference>